<evidence type="ECO:0000313" key="3">
    <source>
        <dbReference type="Proteomes" id="UP000326532"/>
    </source>
</evidence>
<evidence type="ECO:0000259" key="1">
    <source>
        <dbReference type="Pfam" id="PF06985"/>
    </source>
</evidence>
<dbReference type="VEuPathDB" id="FungiDB:BDV34DRAFT_216020"/>
<dbReference type="Proteomes" id="UP000326532">
    <property type="component" value="Unassembled WGS sequence"/>
</dbReference>
<organism evidence="2 3">
    <name type="scientific">Aspergillus parasiticus</name>
    <dbReference type="NCBI Taxonomy" id="5067"/>
    <lineage>
        <taxon>Eukaryota</taxon>
        <taxon>Fungi</taxon>
        <taxon>Dikarya</taxon>
        <taxon>Ascomycota</taxon>
        <taxon>Pezizomycotina</taxon>
        <taxon>Eurotiomycetes</taxon>
        <taxon>Eurotiomycetidae</taxon>
        <taxon>Eurotiales</taxon>
        <taxon>Aspergillaceae</taxon>
        <taxon>Aspergillus</taxon>
        <taxon>Aspergillus subgen. Circumdati</taxon>
    </lineage>
</organism>
<gene>
    <name evidence="2" type="ORF">BDV34DRAFT_216020</name>
</gene>
<sequence length="550" mass="61903">MAGNSPLCKRCKVLHFDDNFDPASGAHVVILETLERYTKFESKELFPEYSLKDAFPNLPRLAAEQCGMCALMRERFLAIEEEDKRHYSTLEILGVKLDFAHFPRRMKGLFVYFKLNDGDAREVIFSVQAEPADPSYNRLGLTRRPIAPSALSESGISRIKEMVESAIFRTDLDTEKLYLPTRLICVGDEQIGPRLVVSKTHPPFLMEHEEWNSYRYIALSYCWGSRTEAEQQLKTTRDSLRRHMQGIPIEALPQALLDALLVCRALGVQYLWVDALCIIQGDKSDWERESANMGNVYSHSVLTICAAQGDSCQSGFLKRRPLSQVEIPFHSSLDPSISATSAVAKRFSTNVSGKYLAGQWEKDLHYGLLWVNTDCDGEKSDMKTTYTAPSWSLACQPCPKAKVLTTETSFTIDPYGQITDGFVSLSAKAYKISSTRHWGIHVNHEPLFRHGSNGDSISDVTLRLPLASGEGGYNAHVRFDRNYILEEHLISQMSIVLICSNGWDEMLGLVVLPSATRDEYTRAGLFMSEGFKFGGAKFWDNVETTTIKLV</sequence>
<dbReference type="EMBL" id="ML735014">
    <property type="protein sequence ID" value="KAB8201789.1"/>
    <property type="molecule type" value="Genomic_DNA"/>
</dbReference>
<dbReference type="Pfam" id="PF06985">
    <property type="entry name" value="HET"/>
    <property type="match status" value="1"/>
</dbReference>
<keyword evidence="3" id="KW-1185">Reference proteome</keyword>
<dbReference type="PANTHER" id="PTHR33112">
    <property type="entry name" value="DOMAIN PROTEIN, PUTATIVE-RELATED"/>
    <property type="match status" value="1"/>
</dbReference>
<dbReference type="AlphaFoldDB" id="A0A5N6DA00"/>
<evidence type="ECO:0000313" key="2">
    <source>
        <dbReference type="EMBL" id="KAB8201789.1"/>
    </source>
</evidence>
<feature type="domain" description="Heterokaryon incompatibility" evidence="1">
    <location>
        <begin position="216"/>
        <end position="336"/>
    </location>
</feature>
<proteinExistence type="predicted"/>
<dbReference type="PANTHER" id="PTHR33112:SF8">
    <property type="entry name" value="HETEROKARYON INCOMPATIBILITY DOMAIN-CONTAINING PROTEIN"/>
    <property type="match status" value="1"/>
</dbReference>
<protein>
    <submittedName>
        <fullName evidence="2">Heterokaryon incompatibility protein-domain-containing protein</fullName>
    </submittedName>
</protein>
<dbReference type="InterPro" id="IPR010730">
    <property type="entry name" value="HET"/>
</dbReference>
<dbReference type="OMA" id="LTICAAQ"/>
<accession>A0A5N6DA00</accession>
<name>A0A5N6DA00_ASPPA</name>
<reference evidence="2 3" key="1">
    <citation type="submission" date="2019-04" db="EMBL/GenBank/DDBJ databases">
        <title>Fungal friends and foes A comparative genomics study of 23 Aspergillus species from section Flavi.</title>
        <authorList>
            <consortium name="DOE Joint Genome Institute"/>
            <person name="Kjaerbolling I."/>
            <person name="Vesth T.C."/>
            <person name="Frisvad J.C."/>
            <person name="Nybo J.L."/>
            <person name="Theobald S."/>
            <person name="Kildgaard S."/>
            <person name="Petersen T.I."/>
            <person name="Kuo A."/>
            <person name="Sato A."/>
            <person name="Lyhne E.K."/>
            <person name="Kogle M.E."/>
            <person name="Wiebenga A."/>
            <person name="Kun R.S."/>
            <person name="Lubbers R.J."/>
            <person name="Makela M.R."/>
            <person name="Barry K."/>
            <person name="Chovatia M."/>
            <person name="Clum A."/>
            <person name="Daum C."/>
            <person name="Haridas S."/>
            <person name="He G."/>
            <person name="LaButti K."/>
            <person name="Lipzen A."/>
            <person name="Mondo S."/>
            <person name="Pangilinan J."/>
            <person name="Riley R."/>
            <person name="Salamov A."/>
            <person name="Simmons B.A."/>
            <person name="Magnuson J.K."/>
            <person name="Henrissat B."/>
            <person name="Mortensen U.H."/>
            <person name="Larsen T.O."/>
            <person name="De vries R.P."/>
            <person name="Grigoriev I.V."/>
            <person name="Machida M."/>
            <person name="Baker S.E."/>
            <person name="Andersen M.R."/>
        </authorList>
    </citation>
    <scope>NUCLEOTIDE SEQUENCE [LARGE SCALE GENOMIC DNA]</scope>
    <source>
        <strain evidence="2 3">CBS 117618</strain>
    </source>
</reference>